<sequence>MGRSPFEAIYDLPYYFVDLENGSSKEVIKGSVLSEYLAHQPVEDYQPLKFDFLDEDIVVIKDYEIPGPDEGPELGSRWKLALDGSSNYNGHDVRVVLMNLKGGYTPFTTRLCFDYTNNVVVFNNEAPIIQIEQRDEPAYYKLIEEEIDGIQWFHEIKRYLLSQEYPEDATLLDKKTPRRLSSKFFLSNYVLYKRNHGMVPLRCMDRHEAGLLIKDIHERSFGTHDNGHAMATKILRAGYYWFTTESDCFSDMLENVINVKFMLTMCMYHQCC</sequence>
<protein>
    <submittedName>
        <fullName evidence="1">Uncharacterized protein</fullName>
    </submittedName>
</protein>
<evidence type="ECO:0000313" key="2">
    <source>
        <dbReference type="Proteomes" id="UP001058974"/>
    </source>
</evidence>
<dbReference type="Proteomes" id="UP001058974">
    <property type="component" value="Chromosome 7"/>
</dbReference>
<comment type="caution">
    <text evidence="1">The sequence shown here is derived from an EMBL/GenBank/DDBJ whole genome shotgun (WGS) entry which is preliminary data.</text>
</comment>
<accession>A0A9D4VRN5</accession>
<dbReference type="Gramene" id="Psat07G0422400-T1">
    <property type="protein sequence ID" value="KAI5388452.1"/>
    <property type="gene ID" value="KIW84_074224"/>
</dbReference>
<dbReference type="EMBL" id="JAMSHJ010000007">
    <property type="protein sequence ID" value="KAI5388452.1"/>
    <property type="molecule type" value="Genomic_DNA"/>
</dbReference>
<dbReference type="AlphaFoldDB" id="A0A9D4VRN5"/>
<evidence type="ECO:0000313" key="1">
    <source>
        <dbReference type="EMBL" id="KAI5388452.1"/>
    </source>
</evidence>
<organism evidence="1 2">
    <name type="scientific">Pisum sativum</name>
    <name type="common">Garden pea</name>
    <name type="synonym">Lathyrus oleraceus</name>
    <dbReference type="NCBI Taxonomy" id="3888"/>
    <lineage>
        <taxon>Eukaryota</taxon>
        <taxon>Viridiplantae</taxon>
        <taxon>Streptophyta</taxon>
        <taxon>Embryophyta</taxon>
        <taxon>Tracheophyta</taxon>
        <taxon>Spermatophyta</taxon>
        <taxon>Magnoliopsida</taxon>
        <taxon>eudicotyledons</taxon>
        <taxon>Gunneridae</taxon>
        <taxon>Pentapetalae</taxon>
        <taxon>rosids</taxon>
        <taxon>fabids</taxon>
        <taxon>Fabales</taxon>
        <taxon>Fabaceae</taxon>
        <taxon>Papilionoideae</taxon>
        <taxon>50 kb inversion clade</taxon>
        <taxon>NPAAA clade</taxon>
        <taxon>Hologalegina</taxon>
        <taxon>IRL clade</taxon>
        <taxon>Fabeae</taxon>
        <taxon>Lathyrus</taxon>
    </lineage>
</organism>
<name>A0A9D4VRN5_PEA</name>
<reference evidence="1 2" key="1">
    <citation type="journal article" date="2022" name="Nat. Genet.">
        <title>Improved pea reference genome and pan-genome highlight genomic features and evolutionary characteristics.</title>
        <authorList>
            <person name="Yang T."/>
            <person name="Liu R."/>
            <person name="Luo Y."/>
            <person name="Hu S."/>
            <person name="Wang D."/>
            <person name="Wang C."/>
            <person name="Pandey M.K."/>
            <person name="Ge S."/>
            <person name="Xu Q."/>
            <person name="Li N."/>
            <person name="Li G."/>
            <person name="Huang Y."/>
            <person name="Saxena R.K."/>
            <person name="Ji Y."/>
            <person name="Li M."/>
            <person name="Yan X."/>
            <person name="He Y."/>
            <person name="Liu Y."/>
            <person name="Wang X."/>
            <person name="Xiang C."/>
            <person name="Varshney R.K."/>
            <person name="Ding H."/>
            <person name="Gao S."/>
            <person name="Zong X."/>
        </authorList>
    </citation>
    <scope>NUCLEOTIDE SEQUENCE [LARGE SCALE GENOMIC DNA]</scope>
    <source>
        <strain evidence="1 2">cv. Zhongwan 6</strain>
    </source>
</reference>
<dbReference type="PANTHER" id="PTHR48475:SF1">
    <property type="entry name" value="RNASE H TYPE-1 DOMAIN-CONTAINING PROTEIN"/>
    <property type="match status" value="1"/>
</dbReference>
<proteinExistence type="predicted"/>
<dbReference type="Gene3D" id="1.10.340.70">
    <property type="match status" value="1"/>
</dbReference>
<dbReference type="PANTHER" id="PTHR48475">
    <property type="entry name" value="RIBONUCLEASE H"/>
    <property type="match status" value="1"/>
</dbReference>
<keyword evidence="2" id="KW-1185">Reference proteome</keyword>
<gene>
    <name evidence="1" type="ORF">KIW84_074224</name>
</gene>